<feature type="compositionally biased region" description="Basic residues" evidence="5">
    <location>
        <begin position="939"/>
        <end position="948"/>
    </location>
</feature>
<organism evidence="7 8">
    <name type="scientific">Phellinidium pouzarii</name>
    <dbReference type="NCBI Taxonomy" id="167371"/>
    <lineage>
        <taxon>Eukaryota</taxon>
        <taxon>Fungi</taxon>
        <taxon>Dikarya</taxon>
        <taxon>Basidiomycota</taxon>
        <taxon>Agaricomycotina</taxon>
        <taxon>Agaricomycetes</taxon>
        <taxon>Hymenochaetales</taxon>
        <taxon>Hymenochaetaceae</taxon>
        <taxon>Phellinidium</taxon>
    </lineage>
</organism>
<feature type="compositionally biased region" description="Polar residues" evidence="5">
    <location>
        <begin position="1077"/>
        <end position="1096"/>
    </location>
</feature>
<feature type="region of interest" description="Disordered" evidence="5">
    <location>
        <begin position="749"/>
        <end position="771"/>
    </location>
</feature>
<dbReference type="InterPro" id="IPR006906">
    <property type="entry name" value="Timeless_N"/>
</dbReference>
<proteinExistence type="predicted"/>
<sequence length="1171" mass="133610">MDNDDMISVLSDDGGQQLDRRAILAPAIHDVIAALGGYEGDTYKLGDECYGCLKDLKKFWRKDDTDDERTVARIFWESRLLPKDLVPILLETAGKGLVGDKCAIACADIITAMTWPIDLAEELKELDEEFDKGTDYTQLLQSHLQYKAALLRPGIIQALFGILLPCIAKEKKDRRERDGQIVNVVLHLFRNLAFIKDRPPNMHASVDQAELSALQSKLIKIYSEAHVLDLLVTIASSALDPFFNQWNTLVLETLYLLFRGVMPSSLAVDQKKSSQNTLSQLLAAENKLKVENARRASSRHSRFGTTISVSLNPTKMRPNDGDAEASDVNNAPSQTIVLHRQQALSKEAGCVLDMKKRKQFKKINRVDELGLEDYIDAVAKNTLRGLARTFIEVCFNTFLASLLKDIKSERPKIMEKDHLRLLFITKWFLEFFLCVRTSQIEDSQKKDTQKASLNAETWDFSLVAEVIERSWIIWILKRMREAVEDKPKLWTELQAGIECLTQLLQLIDSMYASDITDPELGEAAVLLQQQIVYNGEVLDISVDALRAYKEGVQSLRFLDASIRLGYSLLRMLEKWACERGGGELYVRKKVVKRKKTKGKDGMEEDEVPEEQEQPNSDDEHAVREILFTFETFELKFAHEDIAHTLLTYLARYDEFTSPEQMKRVVNLMHRQAVKAKAEGLFFKVSTLNLFKSILARQSTLPRDQPYKDLITLINFIVRKFFKAVSENSMLIMEAFFPKNRNRWKHYSSWEPEEKESRRNMRNDTQESKLPPDVQVKKGYSWSEQLGIAIGCLVEKEEQELIDWVKEILILVIGQRQRIVEETDGSSSQSHLDDMDDEAVRDAASKLRQPSNEAVAKFQDYLIPYISDAHADAATKNPHMKLVFRLVKFFMLDENADELEWYVPAAILPSDLQSSLVIINQFLETPLDLGDKKASQMLSKKTRRRRRRRAASDDEDSARELGSDDEEPRKKRERKKKEQQQYKSAQFIEDSDAEYGNDEAFWAHERALRERTELLAAEGKSGTMHATGTKKRKKRRANGDSEKKTKRRKGTALTDDENVDEGKQSSASDSDSDDRLATKSSRSTFATTPPQDVSTRPVQEKKRPKPRPKPRYKGKVTSNEKRSSRRSSLSNMSASSQRPSVSGSASNSEDDTQTVSRKTKTKARIVLSDEDE</sequence>
<protein>
    <recommendedName>
        <fullName evidence="6">Timeless N-terminal domain-containing protein</fullName>
    </recommendedName>
</protein>
<feature type="compositionally biased region" description="Acidic residues" evidence="5">
    <location>
        <begin position="602"/>
        <end position="616"/>
    </location>
</feature>
<evidence type="ECO:0000313" key="7">
    <source>
        <dbReference type="EMBL" id="THH04072.1"/>
    </source>
</evidence>
<evidence type="ECO:0000256" key="1">
    <source>
        <dbReference type="ARBA" id="ARBA00004123"/>
    </source>
</evidence>
<evidence type="ECO:0000256" key="2">
    <source>
        <dbReference type="ARBA" id="ARBA00022880"/>
    </source>
</evidence>
<comment type="subcellular location">
    <subcellularLocation>
        <location evidence="1">Nucleus</location>
    </subcellularLocation>
</comment>
<evidence type="ECO:0000256" key="4">
    <source>
        <dbReference type="ARBA" id="ARBA00023306"/>
    </source>
</evidence>
<gene>
    <name evidence="7" type="ORF">EW145_g5791</name>
</gene>
<accession>A0A4S4KYT2</accession>
<keyword evidence="3" id="KW-0539">Nucleus</keyword>
<dbReference type="Pfam" id="PF04821">
    <property type="entry name" value="TIMELESS"/>
    <property type="match status" value="1"/>
</dbReference>
<keyword evidence="2" id="KW-0236">DNA replication inhibitor</keyword>
<dbReference type="EMBL" id="SGPK01000379">
    <property type="protein sequence ID" value="THH04072.1"/>
    <property type="molecule type" value="Genomic_DNA"/>
</dbReference>
<dbReference type="AlphaFoldDB" id="A0A4S4KYT2"/>
<dbReference type="GO" id="GO:0000076">
    <property type="term" value="P:DNA replication checkpoint signaling"/>
    <property type="evidence" value="ECO:0007669"/>
    <property type="project" value="TreeGrafter"/>
</dbReference>
<dbReference type="OrthoDB" id="310853at2759"/>
<comment type="caution">
    <text evidence="7">The sequence shown here is derived from an EMBL/GenBank/DDBJ whole genome shotgun (WGS) entry which is preliminary data.</text>
</comment>
<feature type="compositionally biased region" description="Basic and acidic residues" evidence="5">
    <location>
        <begin position="754"/>
        <end position="766"/>
    </location>
</feature>
<evidence type="ECO:0000256" key="3">
    <source>
        <dbReference type="ARBA" id="ARBA00023242"/>
    </source>
</evidence>
<feature type="compositionally biased region" description="Basic residues" evidence="5">
    <location>
        <begin position="1101"/>
        <end position="1113"/>
    </location>
</feature>
<dbReference type="InterPro" id="IPR044998">
    <property type="entry name" value="Timeless"/>
</dbReference>
<evidence type="ECO:0000313" key="8">
    <source>
        <dbReference type="Proteomes" id="UP000308199"/>
    </source>
</evidence>
<feature type="domain" description="Timeless N-terminal" evidence="6">
    <location>
        <begin position="42"/>
        <end position="309"/>
    </location>
</feature>
<dbReference type="GO" id="GO:0003677">
    <property type="term" value="F:DNA binding"/>
    <property type="evidence" value="ECO:0007669"/>
    <property type="project" value="TreeGrafter"/>
</dbReference>
<reference evidence="7 8" key="1">
    <citation type="submission" date="2019-02" db="EMBL/GenBank/DDBJ databases">
        <title>Genome sequencing of the rare red list fungi Phellinidium pouzarii.</title>
        <authorList>
            <person name="Buettner E."/>
            <person name="Kellner H."/>
        </authorList>
    </citation>
    <scope>NUCLEOTIDE SEQUENCE [LARGE SCALE GENOMIC DNA]</scope>
    <source>
        <strain evidence="7 8">DSM 108285</strain>
    </source>
</reference>
<feature type="compositionally biased region" description="Basic and acidic residues" evidence="5">
    <location>
        <begin position="957"/>
        <end position="979"/>
    </location>
</feature>
<dbReference type="PANTHER" id="PTHR22940">
    <property type="entry name" value="TIMEOUT/TIMELESS-2"/>
    <property type="match status" value="1"/>
</dbReference>
<feature type="region of interest" description="Disordered" evidence="5">
    <location>
        <begin position="597"/>
        <end position="618"/>
    </location>
</feature>
<name>A0A4S4KYT2_9AGAM</name>
<keyword evidence="8" id="KW-1185">Reference proteome</keyword>
<keyword evidence="4" id="KW-0131">Cell cycle</keyword>
<evidence type="ECO:0000256" key="5">
    <source>
        <dbReference type="SAM" id="MobiDB-lite"/>
    </source>
</evidence>
<feature type="region of interest" description="Disordered" evidence="5">
    <location>
        <begin position="933"/>
        <end position="989"/>
    </location>
</feature>
<feature type="compositionally biased region" description="Low complexity" evidence="5">
    <location>
        <begin position="1125"/>
        <end position="1137"/>
    </location>
</feature>
<dbReference type="GO" id="GO:0006281">
    <property type="term" value="P:DNA repair"/>
    <property type="evidence" value="ECO:0007669"/>
    <property type="project" value="TreeGrafter"/>
</dbReference>
<dbReference type="GO" id="GO:0043111">
    <property type="term" value="P:replication fork arrest"/>
    <property type="evidence" value="ECO:0007669"/>
    <property type="project" value="TreeGrafter"/>
</dbReference>
<dbReference type="Proteomes" id="UP000308199">
    <property type="component" value="Unassembled WGS sequence"/>
</dbReference>
<evidence type="ECO:0000259" key="6">
    <source>
        <dbReference type="Pfam" id="PF04821"/>
    </source>
</evidence>
<feature type="region of interest" description="Disordered" evidence="5">
    <location>
        <begin position="1014"/>
        <end position="1171"/>
    </location>
</feature>
<dbReference type="PANTHER" id="PTHR22940:SF4">
    <property type="entry name" value="PROTEIN TIMELESS HOMOLOG"/>
    <property type="match status" value="1"/>
</dbReference>
<dbReference type="GO" id="GO:0031298">
    <property type="term" value="C:replication fork protection complex"/>
    <property type="evidence" value="ECO:0007669"/>
    <property type="project" value="TreeGrafter"/>
</dbReference>